<accession>D3MUJ9</accession>
<evidence type="ECO:0000256" key="1">
    <source>
        <dbReference type="ARBA" id="ARBA00022691"/>
    </source>
</evidence>
<evidence type="ECO:0000256" key="4">
    <source>
        <dbReference type="ARBA" id="ARBA00023014"/>
    </source>
</evidence>
<keyword evidence="3" id="KW-0408">Iron</keyword>
<dbReference type="GO" id="GO:0006777">
    <property type="term" value="P:Mo-molybdopterin cofactor biosynthetic process"/>
    <property type="evidence" value="ECO:0007669"/>
    <property type="project" value="UniProtKB-KW"/>
</dbReference>
<dbReference type="AlphaFoldDB" id="D3MUJ9"/>
<dbReference type="GO" id="GO:0051536">
    <property type="term" value="F:iron-sulfur cluster binding"/>
    <property type="evidence" value="ECO:0007669"/>
    <property type="project" value="UniProtKB-KW"/>
</dbReference>
<dbReference type="eggNOG" id="COG2896">
    <property type="taxonomic scope" value="Bacteria"/>
</dbReference>
<evidence type="ECO:0000256" key="3">
    <source>
        <dbReference type="ARBA" id="ARBA00023004"/>
    </source>
</evidence>
<keyword evidence="4" id="KW-0411">Iron-sulfur</keyword>
<dbReference type="SUPFAM" id="SSF102114">
    <property type="entry name" value="Radical SAM enzymes"/>
    <property type="match status" value="1"/>
</dbReference>
<dbReference type="CDD" id="cd01335">
    <property type="entry name" value="Radical_SAM"/>
    <property type="match status" value="1"/>
</dbReference>
<keyword evidence="2" id="KW-0479">Metal-binding</keyword>
<dbReference type="InterPro" id="IPR007197">
    <property type="entry name" value="rSAM"/>
</dbReference>
<evidence type="ECO:0000313" key="7">
    <source>
        <dbReference type="EMBL" id="EFD04166.1"/>
    </source>
</evidence>
<organism evidence="7 8">
    <name type="scientific">Peptostreptococcus anaerobius 653-L</name>
    <dbReference type="NCBI Taxonomy" id="596329"/>
    <lineage>
        <taxon>Bacteria</taxon>
        <taxon>Bacillati</taxon>
        <taxon>Bacillota</taxon>
        <taxon>Clostridia</taxon>
        <taxon>Peptostreptococcales</taxon>
        <taxon>Peptostreptococcaceae</taxon>
        <taxon>Peptostreptococcus</taxon>
    </lineage>
</organism>
<gene>
    <name evidence="7" type="ORF">HMPREF0631_1123</name>
</gene>
<evidence type="ECO:0000259" key="6">
    <source>
        <dbReference type="PROSITE" id="PS51918"/>
    </source>
</evidence>
<protein>
    <submittedName>
        <fullName evidence="7">Radical SAM domain protein</fullName>
    </submittedName>
</protein>
<keyword evidence="5" id="KW-0501">Molybdenum cofactor biosynthesis</keyword>
<dbReference type="EMBL" id="ADJN01000072">
    <property type="protein sequence ID" value="EFD04166.1"/>
    <property type="molecule type" value="Genomic_DNA"/>
</dbReference>
<reference evidence="7 8" key="1">
    <citation type="submission" date="2010-01" db="EMBL/GenBank/DDBJ databases">
        <authorList>
            <person name="Dodson R."/>
            <person name="Madupu R."/>
            <person name="Durkin A.S."/>
            <person name="Torralba M."/>
            <person name="Methe B."/>
            <person name="Sutton G.G."/>
            <person name="Strausberg R.L."/>
            <person name="Nelson K.E."/>
        </authorList>
    </citation>
    <scope>NUCLEOTIDE SEQUENCE [LARGE SCALE GENOMIC DNA]</scope>
    <source>
        <strain evidence="7 8">653-L</strain>
    </source>
</reference>
<evidence type="ECO:0000313" key="8">
    <source>
        <dbReference type="Proteomes" id="UP000004206"/>
    </source>
</evidence>
<evidence type="ECO:0000256" key="5">
    <source>
        <dbReference type="ARBA" id="ARBA00023150"/>
    </source>
</evidence>
<dbReference type="InterPro" id="IPR013785">
    <property type="entry name" value="Aldolase_TIM"/>
</dbReference>
<name>D3MUJ9_9FIRM</name>
<proteinExistence type="predicted"/>
<dbReference type="InterPro" id="IPR050105">
    <property type="entry name" value="MoCo_biosynth_MoaA/MoaC"/>
</dbReference>
<dbReference type="Gene3D" id="3.20.20.70">
    <property type="entry name" value="Aldolase class I"/>
    <property type="match status" value="1"/>
</dbReference>
<keyword evidence="1" id="KW-0949">S-adenosyl-L-methionine</keyword>
<keyword evidence="8" id="KW-1185">Reference proteome</keyword>
<dbReference type="GO" id="GO:0046872">
    <property type="term" value="F:metal ion binding"/>
    <property type="evidence" value="ECO:0007669"/>
    <property type="project" value="UniProtKB-KW"/>
</dbReference>
<dbReference type="GO" id="GO:0061799">
    <property type="term" value="F:cyclic pyranopterin monophosphate synthase activity"/>
    <property type="evidence" value="ECO:0007669"/>
    <property type="project" value="TreeGrafter"/>
</dbReference>
<dbReference type="InterPro" id="IPR058240">
    <property type="entry name" value="rSAM_sf"/>
</dbReference>
<dbReference type="Proteomes" id="UP000004206">
    <property type="component" value="Unassembled WGS sequence"/>
</dbReference>
<dbReference type="PANTHER" id="PTHR22960:SF0">
    <property type="entry name" value="MOLYBDENUM COFACTOR BIOSYNTHESIS PROTEIN 1"/>
    <property type="match status" value="1"/>
</dbReference>
<dbReference type="GO" id="GO:0061798">
    <property type="term" value="F:GTP 3',8'-cyclase activity"/>
    <property type="evidence" value="ECO:0007669"/>
    <property type="project" value="TreeGrafter"/>
</dbReference>
<comment type="caution">
    <text evidence="7">The sequence shown here is derived from an EMBL/GenBank/DDBJ whole genome shotgun (WGS) entry which is preliminary data.</text>
</comment>
<evidence type="ECO:0000256" key="2">
    <source>
        <dbReference type="ARBA" id="ARBA00022723"/>
    </source>
</evidence>
<feature type="domain" description="Radical SAM core" evidence="6">
    <location>
        <begin position="1"/>
        <end position="225"/>
    </location>
</feature>
<sequence>MNKMKEALSYLRLILTEENSHKPIYLKPTIEANIIDQDSQAMKLDDYKKSIDFFAKRGLKKIKFVGGEPLEYRGLDQLIEYANKSGIEDIGITTNGLGLGTRVLDLKAKGLTNVNLSIDSLKEYRYQALMQGANLKEVFLSIDACRSADVKVKINCTAIKGFNDDELLDFMKLSISNDIDIRLVELLPYGIDPKVYERGYLDLREVIDNTEGILEEKGEEKSLGDYFRIYEAKGRIGIITKNHREYKEDLRRINISNRGYMNVGQLQKNEYFIKPLLDDKMAMNILFNKIKFGV</sequence>
<dbReference type="Pfam" id="PF04055">
    <property type="entry name" value="Radical_SAM"/>
    <property type="match status" value="1"/>
</dbReference>
<dbReference type="PANTHER" id="PTHR22960">
    <property type="entry name" value="MOLYBDOPTERIN COFACTOR SYNTHESIS PROTEIN A"/>
    <property type="match status" value="1"/>
</dbReference>
<dbReference type="PROSITE" id="PS51918">
    <property type="entry name" value="RADICAL_SAM"/>
    <property type="match status" value="1"/>
</dbReference>